<gene>
    <name evidence="1" type="ORF">Acj9p038</name>
</gene>
<dbReference type="EMBL" id="HM004124">
    <property type="protein sequence ID" value="ADG59938.1"/>
    <property type="molecule type" value="Genomic_DNA"/>
</dbReference>
<sequence length="96" mass="10777">MGTLIAIETWKRAVKDVNGNTFQCVTDVHTAAAKWVNFDEVPEKLRERTNGFENAFPNGKVSRNIKAQLLFGSHSVKFVKEDDLGWGAELNLIFVP</sequence>
<evidence type="ECO:0000313" key="2">
    <source>
        <dbReference type="Proteomes" id="UP000008731"/>
    </source>
</evidence>
<accession>E5EPH2</accession>
<protein>
    <submittedName>
        <fullName evidence="1">Uncharacterized protein</fullName>
    </submittedName>
</protein>
<dbReference type="KEGG" id="vg:9926472"/>
<dbReference type="RefSeq" id="YP_004010175.1">
    <property type="nucleotide sequence ID" value="NC_014663.1"/>
</dbReference>
<dbReference type="Proteomes" id="UP000008731">
    <property type="component" value="Segment"/>
</dbReference>
<keyword evidence="2" id="KW-1185">Reference proteome</keyword>
<evidence type="ECO:0000313" key="1">
    <source>
        <dbReference type="EMBL" id="ADG59938.1"/>
    </source>
</evidence>
<reference evidence="1 2" key="1">
    <citation type="journal article" date="2010" name="Virol. J.">
        <title>Genomes of the T4-related bacteriophages as windows on microbial genome evolution.</title>
        <authorList>
            <person name="Petrov V.M."/>
            <person name="Ratnayaka S."/>
            <person name="Nolan J.M."/>
            <person name="Miller E.S."/>
            <person name="Karam J.D."/>
        </authorList>
    </citation>
    <scope>NUCLEOTIDE SEQUENCE [LARGE SCALE GENOMIC DNA]</scope>
</reference>
<proteinExistence type="predicted"/>
<name>E5EPH2_9CAUD</name>
<organism evidence="1 2">
    <name type="scientific">Acinetobacter phage Acj9</name>
    <dbReference type="NCBI Taxonomy" id="760939"/>
    <lineage>
        <taxon>Viruses</taxon>
        <taxon>Duplodnaviria</taxon>
        <taxon>Heunggongvirae</taxon>
        <taxon>Uroviricota</taxon>
        <taxon>Caudoviricetes</taxon>
        <taxon>Pantevenvirales</taxon>
        <taxon>Straboviridae</taxon>
        <taxon>Twarogvirinae</taxon>
        <taxon>Acajnonavirus</taxon>
        <taxon>Acajnonavirus acj9</taxon>
    </lineage>
</organism>
<dbReference type="GeneID" id="9926472"/>